<dbReference type="GO" id="GO:0016301">
    <property type="term" value="F:kinase activity"/>
    <property type="evidence" value="ECO:0007669"/>
    <property type="project" value="UniProtKB-KW"/>
</dbReference>
<reference evidence="2" key="1">
    <citation type="submission" date="2022-12" db="EMBL/GenBank/DDBJ databases">
        <authorList>
            <person name="Petersen C."/>
        </authorList>
    </citation>
    <scope>NUCLEOTIDE SEQUENCE</scope>
    <source>
        <strain evidence="2">IBT 17660</strain>
    </source>
</reference>
<keyword evidence="2" id="KW-0418">Kinase</keyword>
<evidence type="ECO:0000313" key="2">
    <source>
        <dbReference type="EMBL" id="KAJ5477699.1"/>
    </source>
</evidence>
<name>A0A9W9WVW4_9EURO</name>
<dbReference type="SUPFAM" id="SSF56112">
    <property type="entry name" value="Protein kinase-like (PK-like)"/>
    <property type="match status" value="1"/>
</dbReference>
<dbReference type="OrthoDB" id="8300194at2759"/>
<dbReference type="Pfam" id="PF01636">
    <property type="entry name" value="APH"/>
    <property type="match status" value="1"/>
</dbReference>
<protein>
    <submittedName>
        <fullName evidence="2">Kinase-like protein</fullName>
    </submittedName>
</protein>
<dbReference type="Gene3D" id="3.90.1200.10">
    <property type="match status" value="1"/>
</dbReference>
<dbReference type="PANTHER" id="PTHR21310">
    <property type="entry name" value="AMINOGLYCOSIDE PHOSPHOTRANSFERASE-RELATED-RELATED"/>
    <property type="match status" value="1"/>
</dbReference>
<comment type="caution">
    <text evidence="2">The sequence shown here is derived from an EMBL/GenBank/DDBJ whole genome shotgun (WGS) entry which is preliminary data.</text>
</comment>
<evidence type="ECO:0000313" key="3">
    <source>
        <dbReference type="Proteomes" id="UP001147760"/>
    </source>
</evidence>
<dbReference type="PANTHER" id="PTHR21310:SF48">
    <property type="entry name" value="AMINOGLYCOSIDE PHOSPHOTRANSFERASE DOMAIN-CONTAINING PROTEIN"/>
    <property type="match status" value="1"/>
</dbReference>
<dbReference type="Proteomes" id="UP001147760">
    <property type="component" value="Unassembled WGS sequence"/>
</dbReference>
<organism evidence="2 3">
    <name type="scientific">Penicillium desertorum</name>
    <dbReference type="NCBI Taxonomy" id="1303715"/>
    <lineage>
        <taxon>Eukaryota</taxon>
        <taxon>Fungi</taxon>
        <taxon>Dikarya</taxon>
        <taxon>Ascomycota</taxon>
        <taxon>Pezizomycotina</taxon>
        <taxon>Eurotiomycetes</taxon>
        <taxon>Eurotiomycetidae</taxon>
        <taxon>Eurotiales</taxon>
        <taxon>Aspergillaceae</taxon>
        <taxon>Penicillium</taxon>
    </lineage>
</organism>
<dbReference type="InterPro" id="IPR002575">
    <property type="entry name" value="Aminoglycoside_PTrfase"/>
</dbReference>
<keyword evidence="3" id="KW-1185">Reference proteome</keyword>
<reference evidence="2" key="2">
    <citation type="journal article" date="2023" name="IMA Fungus">
        <title>Comparative genomic study of the Penicillium genus elucidates a diverse pangenome and 15 lateral gene transfer events.</title>
        <authorList>
            <person name="Petersen C."/>
            <person name="Sorensen T."/>
            <person name="Nielsen M.R."/>
            <person name="Sondergaard T.E."/>
            <person name="Sorensen J.L."/>
            <person name="Fitzpatrick D.A."/>
            <person name="Frisvad J.C."/>
            <person name="Nielsen K.L."/>
        </authorList>
    </citation>
    <scope>NUCLEOTIDE SEQUENCE</scope>
    <source>
        <strain evidence="2">IBT 17660</strain>
    </source>
</reference>
<feature type="domain" description="Aminoglycoside phosphotransferase" evidence="1">
    <location>
        <begin position="34"/>
        <end position="250"/>
    </location>
</feature>
<evidence type="ECO:0000259" key="1">
    <source>
        <dbReference type="Pfam" id="PF01636"/>
    </source>
</evidence>
<dbReference type="EMBL" id="JAPWDO010000003">
    <property type="protein sequence ID" value="KAJ5477699.1"/>
    <property type="molecule type" value="Genomic_DNA"/>
</dbReference>
<accession>A0A9W9WVW4</accession>
<dbReference type="InterPro" id="IPR011009">
    <property type="entry name" value="Kinase-like_dom_sf"/>
</dbReference>
<dbReference type="InterPro" id="IPR051678">
    <property type="entry name" value="AGP_Transferase"/>
</dbReference>
<sequence>MTERPIDNECTACGWSTEKQKRCHYSSHIKLFYGASQRGVWAIGSEVILKDRPNGPPKTEVKTIEYLAHHTEIPVPTVLREWVDNKNRYMILMKRVKGQTLEDAWPTLSENEKETIADQVAEALSQLRSFESASMQDIDQGPIYSGWLFGDPKKPFGPFNSDSELWDGLRHWFHQPPTKVFPERALETFKKRLPNCRPYVLTHGDLNVGNIMVENGKLAGILDWEYAGYFPVWWEYVALHIGLSEADAEWKKLVRQRIEPHDDGKQFWFDLYSLRDYPNVGEDGEKLLKEIIF</sequence>
<dbReference type="AlphaFoldDB" id="A0A9W9WVW4"/>
<dbReference type="CDD" id="cd05120">
    <property type="entry name" value="APH_ChoK_like"/>
    <property type="match status" value="1"/>
</dbReference>
<proteinExistence type="predicted"/>
<keyword evidence="2" id="KW-0808">Transferase</keyword>
<gene>
    <name evidence="2" type="ORF">N7530_003208</name>
</gene>